<dbReference type="EMBL" id="JAKJXO020000004">
    <property type="protein sequence ID" value="KAL1606469.1"/>
    <property type="molecule type" value="Genomic_DNA"/>
</dbReference>
<reference evidence="1 2" key="1">
    <citation type="submission" date="2024-02" db="EMBL/GenBank/DDBJ databases">
        <title>De novo assembly and annotation of 12 fungi associated with fruit tree decline syndrome in Ontario, Canada.</title>
        <authorList>
            <person name="Sulman M."/>
            <person name="Ellouze W."/>
            <person name="Ilyukhin E."/>
        </authorList>
    </citation>
    <scope>NUCLEOTIDE SEQUENCE [LARGE SCALE GENOMIC DNA]</scope>
    <source>
        <strain evidence="1 2">M42-189</strain>
    </source>
</reference>
<evidence type="ECO:0000313" key="1">
    <source>
        <dbReference type="EMBL" id="KAL1606469.1"/>
    </source>
</evidence>
<dbReference type="InterPro" id="IPR036866">
    <property type="entry name" value="RibonucZ/Hydroxyglut_hydro"/>
</dbReference>
<proteinExistence type="predicted"/>
<sequence>MTSKLVPSNPAEVMVIRDVVPRTITTLSVPFARFGRMRIGGRATIVRLQNGSLAVFSPVALTEEVKQKVAELGEVKYITALDFESLMFGLKHHIFLGPWYAAYPNAKVLGPEGLPEKRKSQKNEDVPFAHVFTKDKPITSIDPDFDREFEWEYVPAHQNKEIVFNHKPTRTLIEADLMFNYPSTEQYSKTKESATSGILTKIFGMFTSTQGKGQKRAIWYGISSGDRMGFSRSVSKIHQWDFDRIIPCHGDVIESGGKGIFANIMEWHLDLAKKGS</sequence>
<dbReference type="InterPro" id="IPR025638">
    <property type="entry name" value="DUF4336"/>
</dbReference>
<evidence type="ECO:0008006" key="3">
    <source>
        <dbReference type="Google" id="ProtNLM"/>
    </source>
</evidence>
<evidence type="ECO:0000313" key="2">
    <source>
        <dbReference type="Proteomes" id="UP001521785"/>
    </source>
</evidence>
<accession>A0ABR3RPW7</accession>
<protein>
    <recommendedName>
        <fullName evidence="3">DUF4336 domain-containing protein</fullName>
    </recommendedName>
</protein>
<comment type="caution">
    <text evidence="1">The sequence shown here is derived from an EMBL/GenBank/DDBJ whole genome shotgun (WGS) entry which is preliminary data.</text>
</comment>
<dbReference type="Gene3D" id="3.60.15.10">
    <property type="entry name" value="Ribonuclease Z/Hydroxyacylglutathione hydrolase-like"/>
    <property type="match status" value="1"/>
</dbReference>
<keyword evidence="2" id="KW-1185">Reference proteome</keyword>
<name>A0ABR3RPW7_9PLEO</name>
<organism evidence="1 2">
    <name type="scientific">Paraconiothyrium brasiliense</name>
    <dbReference type="NCBI Taxonomy" id="300254"/>
    <lineage>
        <taxon>Eukaryota</taxon>
        <taxon>Fungi</taxon>
        <taxon>Dikarya</taxon>
        <taxon>Ascomycota</taxon>
        <taxon>Pezizomycotina</taxon>
        <taxon>Dothideomycetes</taxon>
        <taxon>Pleosporomycetidae</taxon>
        <taxon>Pleosporales</taxon>
        <taxon>Massarineae</taxon>
        <taxon>Didymosphaeriaceae</taxon>
        <taxon>Paraconiothyrium</taxon>
    </lineage>
</organism>
<dbReference type="SUPFAM" id="SSF56281">
    <property type="entry name" value="Metallo-hydrolase/oxidoreductase"/>
    <property type="match status" value="1"/>
</dbReference>
<dbReference type="Pfam" id="PF14234">
    <property type="entry name" value="DUF4336"/>
    <property type="match status" value="1"/>
</dbReference>
<gene>
    <name evidence="1" type="ORF">SLS60_003873</name>
</gene>
<dbReference type="PANTHER" id="PTHR33835:SF1">
    <property type="entry name" value="METALLO-BETA-LACTAMASE DOMAIN-CONTAINING PROTEIN"/>
    <property type="match status" value="1"/>
</dbReference>
<dbReference type="Proteomes" id="UP001521785">
    <property type="component" value="Unassembled WGS sequence"/>
</dbReference>
<dbReference type="PANTHER" id="PTHR33835">
    <property type="entry name" value="YALI0C07656P"/>
    <property type="match status" value="1"/>
</dbReference>